<feature type="compositionally biased region" description="Low complexity" evidence="1">
    <location>
        <begin position="265"/>
        <end position="281"/>
    </location>
</feature>
<dbReference type="SUPFAM" id="SSF64268">
    <property type="entry name" value="PX domain"/>
    <property type="match status" value="1"/>
</dbReference>
<reference evidence="4" key="1">
    <citation type="journal article" date="2010" name="Genome Biol.">
        <title>Genome sequence of the necrotrophic plant pathogen Pythium ultimum reveals original pathogenicity mechanisms and effector repertoire.</title>
        <authorList>
            <person name="Levesque C.A."/>
            <person name="Brouwer H."/>
            <person name="Cano L."/>
            <person name="Hamilton J.P."/>
            <person name="Holt C."/>
            <person name="Huitema E."/>
            <person name="Raffaele S."/>
            <person name="Robideau G.P."/>
            <person name="Thines M."/>
            <person name="Win J."/>
            <person name="Zerillo M.M."/>
            <person name="Beakes G.W."/>
            <person name="Boore J.L."/>
            <person name="Busam D."/>
            <person name="Dumas B."/>
            <person name="Ferriera S."/>
            <person name="Fuerstenberg S.I."/>
            <person name="Gachon C.M."/>
            <person name="Gaulin E."/>
            <person name="Govers F."/>
            <person name="Grenville-Briggs L."/>
            <person name="Horner N."/>
            <person name="Hostetler J."/>
            <person name="Jiang R.H."/>
            <person name="Johnson J."/>
            <person name="Krajaejun T."/>
            <person name="Lin H."/>
            <person name="Meijer H.J."/>
            <person name="Moore B."/>
            <person name="Morris P."/>
            <person name="Phuntmart V."/>
            <person name="Puiu D."/>
            <person name="Shetty J."/>
            <person name="Stajich J.E."/>
            <person name="Tripathy S."/>
            <person name="Wawra S."/>
            <person name="van West P."/>
            <person name="Whitty B.R."/>
            <person name="Coutinho P.M."/>
            <person name="Henrissat B."/>
            <person name="Martin F."/>
            <person name="Thomas P.D."/>
            <person name="Tyler B.M."/>
            <person name="De Vries R.P."/>
            <person name="Kamoun S."/>
            <person name="Yandell M."/>
            <person name="Tisserat N."/>
            <person name="Buell C.R."/>
        </authorList>
    </citation>
    <scope>NUCLEOTIDE SEQUENCE</scope>
    <source>
        <strain evidence="4">DAOM:BR144</strain>
    </source>
</reference>
<dbReference type="InParanoid" id="K3WIP3"/>
<evidence type="ECO:0000313" key="4">
    <source>
        <dbReference type="Proteomes" id="UP000019132"/>
    </source>
</evidence>
<dbReference type="GO" id="GO:0035091">
    <property type="term" value="F:phosphatidylinositol binding"/>
    <property type="evidence" value="ECO:0007669"/>
    <property type="project" value="InterPro"/>
</dbReference>
<dbReference type="Gene3D" id="3.30.1520.10">
    <property type="entry name" value="Phox-like domain"/>
    <property type="match status" value="1"/>
</dbReference>
<sequence>MPYESFKCSHHVSIRGLVQDRQTGSWRYLVQVRRIMQDETSTSFTLYEDSEPSAEDLHGLTPSPTFARSTSSTSLSRAARWQRRSSSSFAAVSPRASQIYSIRRSFSEFKLLHAAMKSIMGDDSRHKLPDLPSESIFAFFVGETQTMLQKKRLALENILIAIENHSAASDSSEYLAFLAKTNTYNPVKKAPASPSAATIESSYSVVSPTSCAVTSASSSSSSESTTTLKSRRSFRFGKAANKMHNHSPILERPHSHQKRRRRQSVANENPNNAANTENQVNFVRYSLV</sequence>
<feature type="region of interest" description="Disordered" evidence="1">
    <location>
        <begin position="214"/>
        <end position="281"/>
    </location>
</feature>
<reference evidence="3" key="3">
    <citation type="submission" date="2015-02" db="UniProtKB">
        <authorList>
            <consortium name="EnsemblProtists"/>
        </authorList>
    </citation>
    <scope>IDENTIFICATION</scope>
    <source>
        <strain evidence="3">DAOM BR144</strain>
    </source>
</reference>
<dbReference type="AlphaFoldDB" id="K3WIP3"/>
<dbReference type="InterPro" id="IPR036871">
    <property type="entry name" value="PX_dom_sf"/>
</dbReference>
<feature type="compositionally biased region" description="Low complexity" evidence="1">
    <location>
        <begin position="214"/>
        <end position="228"/>
    </location>
</feature>
<evidence type="ECO:0000259" key="2">
    <source>
        <dbReference type="PROSITE" id="PS50195"/>
    </source>
</evidence>
<protein>
    <recommendedName>
        <fullName evidence="2">PX domain-containing protein</fullName>
    </recommendedName>
</protein>
<feature type="domain" description="PX" evidence="2">
    <location>
        <begin position="68"/>
        <end position="185"/>
    </location>
</feature>
<organism evidence="3 4">
    <name type="scientific">Globisporangium ultimum (strain ATCC 200006 / CBS 805.95 / DAOM BR144)</name>
    <name type="common">Pythium ultimum</name>
    <dbReference type="NCBI Taxonomy" id="431595"/>
    <lineage>
        <taxon>Eukaryota</taxon>
        <taxon>Sar</taxon>
        <taxon>Stramenopiles</taxon>
        <taxon>Oomycota</taxon>
        <taxon>Peronosporomycetes</taxon>
        <taxon>Pythiales</taxon>
        <taxon>Pythiaceae</taxon>
        <taxon>Globisporangium</taxon>
    </lineage>
</organism>
<accession>K3WIP3</accession>
<dbReference type="EnsemblProtists" id="PYU1_T004835">
    <property type="protein sequence ID" value="PYU1_T004835"/>
    <property type="gene ID" value="PYU1_G004824"/>
</dbReference>
<dbReference type="InterPro" id="IPR001683">
    <property type="entry name" value="PX_dom"/>
</dbReference>
<feature type="compositionally biased region" description="Basic residues" evidence="1">
    <location>
        <begin position="229"/>
        <end position="245"/>
    </location>
</feature>
<proteinExistence type="predicted"/>
<dbReference type="PROSITE" id="PS50195">
    <property type="entry name" value="PX"/>
    <property type="match status" value="1"/>
</dbReference>
<evidence type="ECO:0000313" key="3">
    <source>
        <dbReference type="EnsemblProtists" id="PYU1_T004835"/>
    </source>
</evidence>
<dbReference type="eggNOG" id="ENOG502S2FA">
    <property type="taxonomic scope" value="Eukaryota"/>
</dbReference>
<reference evidence="4" key="2">
    <citation type="submission" date="2010-04" db="EMBL/GenBank/DDBJ databases">
        <authorList>
            <person name="Buell R."/>
            <person name="Hamilton J."/>
            <person name="Hostetler J."/>
        </authorList>
    </citation>
    <scope>NUCLEOTIDE SEQUENCE [LARGE SCALE GENOMIC DNA]</scope>
    <source>
        <strain evidence="4">DAOM:BR144</strain>
    </source>
</reference>
<evidence type="ECO:0000256" key="1">
    <source>
        <dbReference type="SAM" id="MobiDB-lite"/>
    </source>
</evidence>
<dbReference type="Pfam" id="PF00787">
    <property type="entry name" value="PX"/>
    <property type="match status" value="1"/>
</dbReference>
<dbReference type="HOGENOM" id="CLU_077039_0_0_1"/>
<dbReference type="EMBL" id="GL376564">
    <property type="status" value="NOT_ANNOTATED_CDS"/>
    <property type="molecule type" value="Genomic_DNA"/>
</dbReference>
<dbReference type="CDD" id="cd06093">
    <property type="entry name" value="PX_domain"/>
    <property type="match status" value="1"/>
</dbReference>
<dbReference type="Proteomes" id="UP000019132">
    <property type="component" value="Unassembled WGS sequence"/>
</dbReference>
<name>K3WIP3_GLOUD</name>
<dbReference type="VEuPathDB" id="FungiDB:PYU1_G004824"/>
<keyword evidence="4" id="KW-1185">Reference proteome</keyword>